<keyword evidence="3" id="KW-1185">Reference proteome</keyword>
<comment type="caution">
    <text evidence="2">The sequence shown here is derived from an EMBL/GenBank/DDBJ whole genome shotgun (WGS) entry which is preliminary data.</text>
</comment>
<name>A0A2J8A5V1_9CHLO</name>
<dbReference type="OrthoDB" id="546468at2759"/>
<evidence type="ECO:0000313" key="3">
    <source>
        <dbReference type="Proteomes" id="UP000236333"/>
    </source>
</evidence>
<dbReference type="AlphaFoldDB" id="A0A2J8A5V1"/>
<feature type="region of interest" description="Disordered" evidence="1">
    <location>
        <begin position="243"/>
        <end position="264"/>
    </location>
</feature>
<reference evidence="2 3" key="1">
    <citation type="journal article" date="2017" name="Mol. Biol. Evol.">
        <title>The 4-celled Tetrabaena socialis nuclear genome reveals the essential components for genetic control of cell number at the origin of multicellularity in the volvocine lineage.</title>
        <authorList>
            <person name="Featherston J."/>
            <person name="Arakaki Y."/>
            <person name="Hanschen E.R."/>
            <person name="Ferris P.J."/>
            <person name="Michod R.E."/>
            <person name="Olson B.J.S.C."/>
            <person name="Nozaki H."/>
            <person name="Durand P.M."/>
        </authorList>
    </citation>
    <scope>NUCLEOTIDE SEQUENCE [LARGE SCALE GENOMIC DNA]</scope>
    <source>
        <strain evidence="2 3">NIES-571</strain>
    </source>
</reference>
<dbReference type="SUPFAM" id="SSF63829">
    <property type="entry name" value="Calcium-dependent phosphotriesterase"/>
    <property type="match status" value="1"/>
</dbReference>
<feature type="compositionally biased region" description="Low complexity" evidence="1">
    <location>
        <begin position="137"/>
        <end position="166"/>
    </location>
</feature>
<evidence type="ECO:0008006" key="4">
    <source>
        <dbReference type="Google" id="ProtNLM"/>
    </source>
</evidence>
<feature type="region of interest" description="Disordered" evidence="1">
    <location>
        <begin position="134"/>
        <end position="166"/>
    </location>
</feature>
<gene>
    <name evidence="2" type="ORF">TSOC_005650</name>
</gene>
<protein>
    <recommendedName>
        <fullName evidence="4">F-box domain-containing protein</fullName>
    </recommendedName>
</protein>
<sequence>MRKKEKSLGSSLGGPVFPLLDLLDQCKDVGTHILSHLTRRQALLASGACRSLRRLVVPMLERLESPFRKALVVACSLPGRLIDVDVSQPGGLVMWNTCHTRPRRRCSRRSTSEANPVWTTGLSVGPSAWEAHRRAAAEAGPAAEAGAAARTTSNGGAPAGTSPAAGRLRAAASGPTLYACRYDAPGVLALDGTTLLPLGLLVRFTDERMQQPEGICASPDALFVVDAENCMVARIGLEPLARRPGARGARGDGGGGDDDDGEDTCGWGSLPYGRGVVLAIIVAGEGRVGWGLTIDPYGTCLYCSADMPYGTGRRQYSRCPPPATTGTLLCVPLSCLGVGRSAEAAAAGGDGGGGSGAAVQAPPAATAHTLPYTFTRGPPVLRRPSGLRFAPDGRSIWVTSYDTGLVQVAGPAYGDAAGTVLRVAAAAAAAARNLPAQGAAETVAVDL</sequence>
<evidence type="ECO:0000256" key="1">
    <source>
        <dbReference type="SAM" id="MobiDB-lite"/>
    </source>
</evidence>
<organism evidence="2 3">
    <name type="scientific">Tetrabaena socialis</name>
    <dbReference type="NCBI Taxonomy" id="47790"/>
    <lineage>
        <taxon>Eukaryota</taxon>
        <taxon>Viridiplantae</taxon>
        <taxon>Chlorophyta</taxon>
        <taxon>core chlorophytes</taxon>
        <taxon>Chlorophyceae</taxon>
        <taxon>CS clade</taxon>
        <taxon>Chlamydomonadales</taxon>
        <taxon>Tetrabaenaceae</taxon>
        <taxon>Tetrabaena</taxon>
    </lineage>
</organism>
<proteinExistence type="predicted"/>
<evidence type="ECO:0000313" key="2">
    <source>
        <dbReference type="EMBL" id="PNH07873.1"/>
    </source>
</evidence>
<dbReference type="EMBL" id="PGGS01000157">
    <property type="protein sequence ID" value="PNH07873.1"/>
    <property type="molecule type" value="Genomic_DNA"/>
</dbReference>
<dbReference type="Proteomes" id="UP000236333">
    <property type="component" value="Unassembled WGS sequence"/>
</dbReference>
<accession>A0A2J8A5V1</accession>